<accession>A0A0C2HBP6</accession>
<name>A0A0C2HBP6_9BILA</name>
<evidence type="ECO:0000313" key="1">
    <source>
        <dbReference type="EMBL" id="KIH66911.1"/>
    </source>
</evidence>
<dbReference type="AlphaFoldDB" id="A0A0C2HBP6"/>
<organism evidence="1 2">
    <name type="scientific">Ancylostoma duodenale</name>
    <dbReference type="NCBI Taxonomy" id="51022"/>
    <lineage>
        <taxon>Eukaryota</taxon>
        <taxon>Metazoa</taxon>
        <taxon>Ecdysozoa</taxon>
        <taxon>Nematoda</taxon>
        <taxon>Chromadorea</taxon>
        <taxon>Rhabditida</taxon>
        <taxon>Rhabditina</taxon>
        <taxon>Rhabditomorpha</taxon>
        <taxon>Strongyloidea</taxon>
        <taxon>Ancylostomatidae</taxon>
        <taxon>Ancylostomatinae</taxon>
        <taxon>Ancylostoma</taxon>
    </lineage>
</organism>
<reference evidence="1 2" key="1">
    <citation type="submission" date="2013-12" db="EMBL/GenBank/DDBJ databases">
        <title>Draft genome of the parsitic nematode Ancylostoma duodenale.</title>
        <authorList>
            <person name="Mitreva M."/>
        </authorList>
    </citation>
    <scope>NUCLEOTIDE SEQUENCE [LARGE SCALE GENOMIC DNA]</scope>
    <source>
        <strain evidence="1 2">Zhejiang</strain>
    </source>
</reference>
<gene>
    <name evidence="1" type="ORF">ANCDUO_02761</name>
</gene>
<sequence length="199" mass="22692">MDAEERKRSSHDHLHFFSLHRERRGIRKHPWQRALLREGPSGRPYAEVLGEEQIRRPDALPSAVATLQQGQAQLWARTTVPFLIAKRRSSTRPILPKSSLWVSFLLQSVRRGLVVPISHIVLSGCSSLPANVLADRNLVEITRGAMLSWRCNWSSLARPKIAVIASHFQAVKKISFPKRKKLSKQLLMVNYPDRDVLVI</sequence>
<dbReference type="Proteomes" id="UP000054047">
    <property type="component" value="Unassembled WGS sequence"/>
</dbReference>
<evidence type="ECO:0000313" key="2">
    <source>
        <dbReference type="Proteomes" id="UP000054047"/>
    </source>
</evidence>
<dbReference type="EMBL" id="KN726916">
    <property type="protein sequence ID" value="KIH66911.1"/>
    <property type="molecule type" value="Genomic_DNA"/>
</dbReference>
<proteinExistence type="predicted"/>
<protein>
    <submittedName>
        <fullName evidence="1">Uncharacterized protein</fullName>
    </submittedName>
</protein>
<keyword evidence="2" id="KW-1185">Reference proteome</keyword>